<dbReference type="CDD" id="cd01949">
    <property type="entry name" value="GGDEF"/>
    <property type="match status" value="1"/>
</dbReference>
<evidence type="ECO:0000259" key="2">
    <source>
        <dbReference type="PROSITE" id="PS50883"/>
    </source>
</evidence>
<dbReference type="SMART" id="SM00091">
    <property type="entry name" value="PAS"/>
    <property type="match status" value="1"/>
</dbReference>
<dbReference type="InterPro" id="IPR035919">
    <property type="entry name" value="EAL_sf"/>
</dbReference>
<evidence type="ECO:0000313" key="4">
    <source>
        <dbReference type="EMBL" id="VVD90390.1"/>
    </source>
</evidence>
<dbReference type="PROSITE" id="PS50887">
    <property type="entry name" value="GGDEF"/>
    <property type="match status" value="1"/>
</dbReference>
<evidence type="ECO:0000313" key="5">
    <source>
        <dbReference type="Proteomes" id="UP000414233"/>
    </source>
</evidence>
<sequence length="568" mass="62275">MPPPRTSADTDISRAAIESAPYAVFVCNDDGVFERVNAAFTRLTGFDADSLVNRRTFVSLLDPAEVARRDLPVLSGVQSDETPYDGEWSCLHHNRTRLPVRLALSCVEGAPGERRWVGIVLDLSQEAQIAQQLWYVTHHDEVTRLPNQRLLIQRLELAISRCARLGGDLSVLLIELEQLRQLQGAFGQPTAERALQIAAERLRSSAGPEDTVACIGGRQFVVVTPGTGERALSLGERMRIHLGQSIDAHPAPLTLDACVGVASYPAHGDTPEALMRRASVALADALTIGGGVRVFRSAMDTASNRRQELESLLRAAFAEPRQPQLHVVYQPQVTLADGAMRCVETLMRWRHPVHGMISPGEFVPVAEACGLIVPLGEWVMRRACREASLLLRRSGVLPRVSVNVSPQQFHRQDVVAMVRRALDDFALEPRYLEIEITESVLLTDAEPAGAALRELHELGVEIAVDDFGTGYASLAYLTRFPADRLKIDQSFVRNMLTDPQCNAIVAAVIAMAHALGLRVTAEGVETAEQAKHLTELGCDEAQGYWFARPMDARGLYHVIAPLGNGARR</sequence>
<dbReference type="InterPro" id="IPR035965">
    <property type="entry name" value="PAS-like_dom_sf"/>
</dbReference>
<dbReference type="OrthoDB" id="9813903at2"/>
<dbReference type="Gene3D" id="3.30.450.20">
    <property type="entry name" value="PAS domain"/>
    <property type="match status" value="1"/>
</dbReference>
<gene>
    <name evidence="4" type="ORF">PTE30175_01521</name>
</gene>
<dbReference type="PANTHER" id="PTHR44757">
    <property type="entry name" value="DIGUANYLATE CYCLASE DGCP"/>
    <property type="match status" value="1"/>
</dbReference>
<dbReference type="CDD" id="cd01948">
    <property type="entry name" value="EAL"/>
    <property type="match status" value="1"/>
</dbReference>
<dbReference type="SMART" id="SM00267">
    <property type="entry name" value="GGDEF"/>
    <property type="match status" value="1"/>
</dbReference>
<dbReference type="SMART" id="SM00052">
    <property type="entry name" value="EAL"/>
    <property type="match status" value="1"/>
</dbReference>
<reference evidence="4 5" key="1">
    <citation type="submission" date="2019-08" db="EMBL/GenBank/DDBJ databases">
        <authorList>
            <person name="Peeters C."/>
        </authorList>
    </citation>
    <scope>NUCLEOTIDE SEQUENCE [LARGE SCALE GENOMIC DNA]</scope>
    <source>
        <strain evidence="4 5">LMG 30175</strain>
    </source>
</reference>
<dbReference type="Proteomes" id="UP000414233">
    <property type="component" value="Unassembled WGS sequence"/>
</dbReference>
<evidence type="ECO:0000259" key="1">
    <source>
        <dbReference type="PROSITE" id="PS50112"/>
    </source>
</evidence>
<feature type="domain" description="GGDEF" evidence="3">
    <location>
        <begin position="167"/>
        <end position="298"/>
    </location>
</feature>
<accession>A0A5E4TR30</accession>
<dbReference type="Pfam" id="PF00563">
    <property type="entry name" value="EAL"/>
    <property type="match status" value="1"/>
</dbReference>
<feature type="domain" description="PAS" evidence="1">
    <location>
        <begin position="9"/>
        <end position="63"/>
    </location>
</feature>
<proteinExistence type="predicted"/>
<keyword evidence="5" id="KW-1185">Reference proteome</keyword>
<organism evidence="4 5">
    <name type="scientific">Pandoraea terrae</name>
    <dbReference type="NCBI Taxonomy" id="1537710"/>
    <lineage>
        <taxon>Bacteria</taxon>
        <taxon>Pseudomonadati</taxon>
        <taxon>Pseudomonadota</taxon>
        <taxon>Betaproteobacteria</taxon>
        <taxon>Burkholderiales</taxon>
        <taxon>Burkholderiaceae</taxon>
        <taxon>Pandoraea</taxon>
    </lineage>
</organism>
<dbReference type="InterPro" id="IPR043128">
    <property type="entry name" value="Rev_trsase/Diguanyl_cyclase"/>
</dbReference>
<dbReference type="NCBIfam" id="TIGR00229">
    <property type="entry name" value="sensory_box"/>
    <property type="match status" value="1"/>
</dbReference>
<evidence type="ECO:0000259" key="3">
    <source>
        <dbReference type="PROSITE" id="PS50887"/>
    </source>
</evidence>
<dbReference type="Gene3D" id="3.30.70.270">
    <property type="match status" value="1"/>
</dbReference>
<name>A0A5E4TR30_9BURK</name>
<dbReference type="CDD" id="cd00130">
    <property type="entry name" value="PAS"/>
    <property type="match status" value="1"/>
</dbReference>
<dbReference type="PROSITE" id="PS50112">
    <property type="entry name" value="PAS"/>
    <property type="match status" value="1"/>
</dbReference>
<dbReference type="Pfam" id="PF00990">
    <property type="entry name" value="GGDEF"/>
    <property type="match status" value="1"/>
</dbReference>
<dbReference type="Gene3D" id="3.20.20.450">
    <property type="entry name" value="EAL domain"/>
    <property type="match status" value="1"/>
</dbReference>
<protein>
    <submittedName>
        <fullName evidence="4">Diguanylate phosphodiesterase</fullName>
    </submittedName>
</protein>
<dbReference type="RefSeq" id="WP_150696463.1">
    <property type="nucleotide sequence ID" value="NZ_CABPRZ010000005.1"/>
</dbReference>
<dbReference type="InterPro" id="IPR000014">
    <property type="entry name" value="PAS"/>
</dbReference>
<dbReference type="Pfam" id="PF13426">
    <property type="entry name" value="PAS_9"/>
    <property type="match status" value="1"/>
</dbReference>
<dbReference type="InterPro" id="IPR001633">
    <property type="entry name" value="EAL_dom"/>
</dbReference>
<dbReference type="InterPro" id="IPR052155">
    <property type="entry name" value="Biofilm_reg_signaling"/>
</dbReference>
<dbReference type="PROSITE" id="PS50883">
    <property type="entry name" value="EAL"/>
    <property type="match status" value="1"/>
</dbReference>
<dbReference type="SUPFAM" id="SSF141868">
    <property type="entry name" value="EAL domain-like"/>
    <property type="match status" value="1"/>
</dbReference>
<dbReference type="PANTHER" id="PTHR44757:SF2">
    <property type="entry name" value="BIOFILM ARCHITECTURE MAINTENANCE PROTEIN MBAA"/>
    <property type="match status" value="1"/>
</dbReference>
<dbReference type="InterPro" id="IPR000160">
    <property type="entry name" value="GGDEF_dom"/>
</dbReference>
<dbReference type="SUPFAM" id="SSF55073">
    <property type="entry name" value="Nucleotide cyclase"/>
    <property type="match status" value="1"/>
</dbReference>
<dbReference type="AlphaFoldDB" id="A0A5E4TR30"/>
<dbReference type="InterPro" id="IPR029787">
    <property type="entry name" value="Nucleotide_cyclase"/>
</dbReference>
<dbReference type="SUPFAM" id="SSF55785">
    <property type="entry name" value="PYP-like sensor domain (PAS domain)"/>
    <property type="match status" value="1"/>
</dbReference>
<feature type="domain" description="EAL" evidence="2">
    <location>
        <begin position="306"/>
        <end position="563"/>
    </location>
</feature>
<dbReference type="NCBIfam" id="TIGR00254">
    <property type="entry name" value="GGDEF"/>
    <property type="match status" value="1"/>
</dbReference>
<dbReference type="EMBL" id="CABPRZ010000005">
    <property type="protein sequence ID" value="VVD90390.1"/>
    <property type="molecule type" value="Genomic_DNA"/>
</dbReference>